<dbReference type="KEGG" id="salf:SMD44_07367"/>
<dbReference type="AlphaFoldDB" id="A0A1Z1WN60"/>
<dbReference type="OrthoDB" id="3622772at2"/>
<dbReference type="Proteomes" id="UP000195880">
    <property type="component" value="Chromosome"/>
</dbReference>
<dbReference type="Pfam" id="PF14594">
    <property type="entry name" value="Sipho_Gp37"/>
    <property type="match status" value="1"/>
</dbReference>
<dbReference type="InterPro" id="IPR029432">
    <property type="entry name" value="Gp28/Gp37-like_dom"/>
</dbReference>
<protein>
    <recommendedName>
        <fullName evidence="1">Gp28/Gp37-like domain-containing protein</fullName>
    </recommendedName>
</protein>
<proteinExistence type="predicted"/>
<accession>A0A1Z1WN60</accession>
<evidence type="ECO:0000313" key="2">
    <source>
        <dbReference type="EMBL" id="ARX87885.1"/>
    </source>
</evidence>
<evidence type="ECO:0000313" key="3">
    <source>
        <dbReference type="Proteomes" id="UP000195880"/>
    </source>
</evidence>
<sequence length="410" mass="46101">MPYRVEVFDKDLKRVGEIDEWISLDFTVRLRQEGSWKLLIKDGTPQSQLIEKGGGVSIWQEGVPKPLLSGQVESFQKYWTSVQHTGPGSLYISGKCHNSLAYRRLMFPDPSRPVSEQYLSRLPNRWVNEPSAGHAIYKELLAAFGAGTVPDRRIGNVVLTDSAAGKAMGGVLRWDVLGERLEEWCEKRDVAYRFIYNAETQKIDAEIFALRDLSKSVRFSPELGNLRECIWTLSAPKVTRAIIGCSGENLERYFFQKIDSASEAEWGMQIERLIDQRDIQLKVDRNTGLPVKAEASMTAEDVEAAKYAVQVAATDALREGEKNGNFQVYPIDTPDCQFGRDYFVGDKVTVAVDGTEYSDVVREVVISVDDAGNTQDVAPKIGEQGSGEPLNLYKTVYEMQKKLRRLEARV</sequence>
<keyword evidence="3" id="KW-1185">Reference proteome</keyword>
<organism evidence="2 3">
    <name type="scientific">Streptomyces alboflavus</name>
    <dbReference type="NCBI Taxonomy" id="67267"/>
    <lineage>
        <taxon>Bacteria</taxon>
        <taxon>Bacillati</taxon>
        <taxon>Actinomycetota</taxon>
        <taxon>Actinomycetes</taxon>
        <taxon>Kitasatosporales</taxon>
        <taxon>Streptomycetaceae</taxon>
        <taxon>Streptomyces</taxon>
    </lineage>
</organism>
<feature type="domain" description="Gp28/Gp37-like" evidence="1">
    <location>
        <begin position="5"/>
        <end position="382"/>
    </location>
</feature>
<name>A0A1Z1WN60_9ACTN</name>
<evidence type="ECO:0000259" key="1">
    <source>
        <dbReference type="Pfam" id="PF14594"/>
    </source>
</evidence>
<dbReference type="EMBL" id="CP021748">
    <property type="protein sequence ID" value="ARX87885.1"/>
    <property type="molecule type" value="Genomic_DNA"/>
</dbReference>
<dbReference type="RefSeq" id="WP_087886618.1">
    <property type="nucleotide sequence ID" value="NZ_CP021748.1"/>
</dbReference>
<gene>
    <name evidence="2" type="ORF">SMD44_07367</name>
</gene>
<reference evidence="2 3" key="1">
    <citation type="submission" date="2017-05" db="EMBL/GenBank/DDBJ databases">
        <title>Streptomyces alboflavus Genome sequencing and assembly.</title>
        <authorList>
            <person name="Wang Y."/>
            <person name="Du B."/>
            <person name="Ding Y."/>
            <person name="Liu H."/>
            <person name="Hou Q."/>
            <person name="Liu K."/>
            <person name="Wang C."/>
            <person name="Yao L."/>
        </authorList>
    </citation>
    <scope>NUCLEOTIDE SEQUENCE [LARGE SCALE GENOMIC DNA]</scope>
    <source>
        <strain evidence="2 3">MDJK44</strain>
    </source>
</reference>